<comment type="function">
    <text evidence="8">Responsible for synthesis of pseudouridine from uracil.</text>
</comment>
<proteinExistence type="inferred from homology"/>
<dbReference type="RefSeq" id="WP_308896096.1">
    <property type="nucleotide sequence ID" value="NZ_CP133218.1"/>
</dbReference>
<keyword evidence="11" id="KW-1185">Reference proteome</keyword>
<sequence>MIDYHPPAHTGLQILYQDDSLIVVDKPAGLLSVPGRGADKQDCMISRVQAEFPDALTVHRLDMGTSGIMVIARGKAMERALSILFQTRQVHKRYVAMVAGQMAEACGEINLPLLTDWPNRPRQIVSFELGKPSSTRYQVLEQDAVANTTRVELEPITGRTHQLRVHLQALGHPILGDELYASAEILAQAPRLLLHAACIHFPHPQSGTILTIRSPIPF</sequence>
<gene>
    <name evidence="10" type="ORF">RCF98_03070</name>
</gene>
<dbReference type="InterPro" id="IPR050188">
    <property type="entry name" value="RluA_PseudoU_synthase"/>
</dbReference>
<keyword evidence="3" id="KW-0819">tRNA processing</keyword>
<dbReference type="InterPro" id="IPR006145">
    <property type="entry name" value="PsdUridine_synth_RsuA/RluA"/>
</dbReference>
<comment type="function">
    <text evidence="7">Dual specificity enzyme that catalyzes the synthesis of pseudouridine from uracil-746 in 23S ribosomal RNA and from uracil-32 in the anticodon stem and loop of transfer RNAs.</text>
</comment>
<evidence type="ECO:0000256" key="6">
    <source>
        <dbReference type="ARBA" id="ARBA00036916"/>
    </source>
</evidence>
<protein>
    <recommendedName>
        <fullName evidence="8">Pseudouridine synthase</fullName>
        <ecNumber evidence="8">5.4.99.-</ecNumber>
    </recommendedName>
</protein>
<evidence type="ECO:0000256" key="2">
    <source>
        <dbReference type="ARBA" id="ARBA00022552"/>
    </source>
</evidence>
<dbReference type="Pfam" id="PF00849">
    <property type="entry name" value="PseudoU_synth_2"/>
    <property type="match status" value="1"/>
</dbReference>
<evidence type="ECO:0000256" key="8">
    <source>
        <dbReference type="RuleBase" id="RU362028"/>
    </source>
</evidence>
<evidence type="ECO:0000256" key="5">
    <source>
        <dbReference type="ARBA" id="ARBA00036184"/>
    </source>
</evidence>
<dbReference type="EMBL" id="CP133218">
    <property type="protein sequence ID" value="WML91342.1"/>
    <property type="molecule type" value="Genomic_DNA"/>
</dbReference>
<evidence type="ECO:0000313" key="11">
    <source>
        <dbReference type="Proteomes" id="UP001236657"/>
    </source>
</evidence>
<feature type="domain" description="Pseudouridine synthase RsuA/RluA-like" evidence="9">
    <location>
        <begin position="21"/>
        <end position="169"/>
    </location>
</feature>
<comment type="catalytic activity">
    <reaction evidence="8">
        <text>a uridine in RNA = a pseudouridine in RNA</text>
        <dbReference type="Rhea" id="RHEA:48348"/>
        <dbReference type="Rhea" id="RHEA-COMP:12068"/>
        <dbReference type="Rhea" id="RHEA-COMP:12069"/>
        <dbReference type="ChEBI" id="CHEBI:65314"/>
        <dbReference type="ChEBI" id="CHEBI:65315"/>
    </reaction>
</comment>
<evidence type="ECO:0000256" key="3">
    <source>
        <dbReference type="ARBA" id="ARBA00022694"/>
    </source>
</evidence>
<dbReference type="PANTHER" id="PTHR21600">
    <property type="entry name" value="MITOCHONDRIAL RNA PSEUDOURIDINE SYNTHASE"/>
    <property type="match status" value="1"/>
</dbReference>
<keyword evidence="4 8" id="KW-0413">Isomerase</keyword>
<dbReference type="EC" id="5.4.99.-" evidence="8"/>
<evidence type="ECO:0000256" key="7">
    <source>
        <dbReference type="ARBA" id="ARBA00037305"/>
    </source>
</evidence>
<comment type="catalytic activity">
    <reaction evidence="5">
        <text>uridine(32) in tRNA = pseudouridine(32) in tRNA</text>
        <dbReference type="Rhea" id="RHEA:42544"/>
        <dbReference type="Rhea" id="RHEA-COMP:10107"/>
        <dbReference type="Rhea" id="RHEA-COMP:10108"/>
        <dbReference type="ChEBI" id="CHEBI:65314"/>
        <dbReference type="ChEBI" id="CHEBI:65315"/>
        <dbReference type="EC" id="5.4.99.28"/>
    </reaction>
</comment>
<evidence type="ECO:0000256" key="4">
    <source>
        <dbReference type="ARBA" id="ARBA00023235"/>
    </source>
</evidence>
<dbReference type="InterPro" id="IPR006224">
    <property type="entry name" value="PsdUridine_synth_RluA-like_CS"/>
</dbReference>
<accession>A0ABY9MSC8</accession>
<dbReference type="NCBIfam" id="TIGR00005">
    <property type="entry name" value="rluA_subfam"/>
    <property type="match status" value="1"/>
</dbReference>
<organism evidence="10 11">
    <name type="scientific">Thiothrix lacustris</name>
    <dbReference type="NCBI Taxonomy" id="525917"/>
    <lineage>
        <taxon>Bacteria</taxon>
        <taxon>Pseudomonadati</taxon>
        <taxon>Pseudomonadota</taxon>
        <taxon>Gammaproteobacteria</taxon>
        <taxon>Thiotrichales</taxon>
        <taxon>Thiotrichaceae</taxon>
        <taxon>Thiothrix</taxon>
    </lineage>
</organism>
<evidence type="ECO:0000259" key="9">
    <source>
        <dbReference type="Pfam" id="PF00849"/>
    </source>
</evidence>
<keyword evidence="2" id="KW-0698">rRNA processing</keyword>
<dbReference type="SUPFAM" id="SSF55120">
    <property type="entry name" value="Pseudouridine synthase"/>
    <property type="match status" value="1"/>
</dbReference>
<dbReference type="PROSITE" id="PS01129">
    <property type="entry name" value="PSI_RLU"/>
    <property type="match status" value="1"/>
</dbReference>
<comment type="similarity">
    <text evidence="1 8">Belongs to the pseudouridine synthase RluA family.</text>
</comment>
<evidence type="ECO:0000256" key="1">
    <source>
        <dbReference type="ARBA" id="ARBA00010876"/>
    </source>
</evidence>
<dbReference type="InterPro" id="IPR006225">
    <property type="entry name" value="PsdUridine_synth_RluC/D"/>
</dbReference>
<name>A0ABY9MSC8_9GAMM</name>
<comment type="catalytic activity">
    <reaction evidence="6">
        <text>uridine(746) in 23S rRNA = pseudouridine(746) in 23S rRNA</text>
        <dbReference type="Rhea" id="RHEA:42548"/>
        <dbReference type="Rhea" id="RHEA-COMP:10109"/>
        <dbReference type="Rhea" id="RHEA-COMP:10110"/>
        <dbReference type="ChEBI" id="CHEBI:65314"/>
        <dbReference type="ChEBI" id="CHEBI:65315"/>
        <dbReference type="EC" id="5.4.99.29"/>
    </reaction>
</comment>
<dbReference type="Proteomes" id="UP001236657">
    <property type="component" value="Chromosome"/>
</dbReference>
<dbReference type="Gene3D" id="3.30.2350.10">
    <property type="entry name" value="Pseudouridine synthase"/>
    <property type="match status" value="1"/>
</dbReference>
<dbReference type="PANTHER" id="PTHR21600:SF91">
    <property type="entry name" value="DUAL-SPECIFICITY RNA PSEUDOURIDINE SYNTHASE RLUA"/>
    <property type="match status" value="1"/>
</dbReference>
<evidence type="ECO:0000313" key="10">
    <source>
        <dbReference type="EMBL" id="WML91342.1"/>
    </source>
</evidence>
<dbReference type="InterPro" id="IPR020103">
    <property type="entry name" value="PsdUridine_synth_cat_dom_sf"/>
</dbReference>
<reference evidence="10 11" key="1">
    <citation type="submission" date="2023-08" db="EMBL/GenBank/DDBJ databases">
        <title>New molecular markers tilS and rpoB for phylogenetic and monitoring studies of the genus Thiothrix biodiversity.</title>
        <authorList>
            <person name="Ravin N.V."/>
            <person name="Smolyakov D."/>
            <person name="Markov N.D."/>
            <person name="Beletsky A.V."/>
            <person name="Mardanov A.V."/>
            <person name="Rudenko T.S."/>
            <person name="Grabovich M.Y."/>
        </authorList>
    </citation>
    <scope>NUCLEOTIDE SEQUENCE [LARGE SCALE GENOMIC DNA]</scope>
    <source>
        <strain evidence="10 11">MK1</strain>
    </source>
</reference>
<dbReference type="CDD" id="cd02869">
    <property type="entry name" value="PseudoU_synth_RluA_like"/>
    <property type="match status" value="1"/>
</dbReference>